<dbReference type="GeneID" id="63855445"/>
<evidence type="ECO:0000313" key="2">
    <source>
        <dbReference type="EMBL" id="KAF1850605.1"/>
    </source>
</evidence>
<name>A0A9P4GRV4_9PLEO</name>
<proteinExistence type="predicted"/>
<comment type="caution">
    <text evidence="2">The sequence shown here is derived from an EMBL/GenBank/DDBJ whole genome shotgun (WGS) entry which is preliminary data.</text>
</comment>
<feature type="compositionally biased region" description="Low complexity" evidence="1">
    <location>
        <begin position="135"/>
        <end position="155"/>
    </location>
</feature>
<reference evidence="2" key="1">
    <citation type="submission" date="2020-01" db="EMBL/GenBank/DDBJ databases">
        <authorList>
            <consortium name="DOE Joint Genome Institute"/>
            <person name="Haridas S."/>
            <person name="Albert R."/>
            <person name="Binder M."/>
            <person name="Bloem J."/>
            <person name="Labutti K."/>
            <person name="Salamov A."/>
            <person name="Andreopoulos B."/>
            <person name="Baker S.E."/>
            <person name="Barry K."/>
            <person name="Bills G."/>
            <person name="Bluhm B.H."/>
            <person name="Cannon C."/>
            <person name="Castanera R."/>
            <person name="Culley D.E."/>
            <person name="Daum C."/>
            <person name="Ezra D."/>
            <person name="Gonzalez J.B."/>
            <person name="Henrissat B."/>
            <person name="Kuo A."/>
            <person name="Liang C."/>
            <person name="Lipzen A."/>
            <person name="Lutzoni F."/>
            <person name="Magnuson J."/>
            <person name="Mondo S."/>
            <person name="Nolan M."/>
            <person name="Ohm R."/>
            <person name="Pangilinan J."/>
            <person name="Park H.-J."/>
            <person name="Ramirez L."/>
            <person name="Alfaro M."/>
            <person name="Sun H."/>
            <person name="Tritt A."/>
            <person name="Yoshinaga Y."/>
            <person name="Zwiers L.-H."/>
            <person name="Turgeon B.G."/>
            <person name="Goodwin S.B."/>
            <person name="Spatafora J.W."/>
            <person name="Crous P.W."/>
            <person name="Grigoriev I.V."/>
        </authorList>
    </citation>
    <scope>NUCLEOTIDE SEQUENCE</scope>
    <source>
        <strain evidence="2">CBS 394.84</strain>
    </source>
</reference>
<keyword evidence="3" id="KW-1185">Reference proteome</keyword>
<evidence type="ECO:0000256" key="1">
    <source>
        <dbReference type="SAM" id="MobiDB-lite"/>
    </source>
</evidence>
<dbReference type="OrthoDB" id="3751150at2759"/>
<sequence length="678" mass="75134">MPKSSNDSTATIFSSGATNVEINDNMGNTYHTPPPGTEQYLNFKPHTPTPSRSLKSWHGLLSPDTPTFGNNTCDTLPAPASHHELGKQSYAPAQITCSEAGTAQEVIESDAHLALELDATKSPTALRRSSRITSKAKAQAPPARKNAKPAPVAQAPAPPEFSVVPFKADPIPFSGLPAVHSLDWQLQYPPGGSTHPSYPFPTPDPRLVFHEHLVPFKDELPDLSQVPNLVLPVGWKHVSWSGLLPIAFDPYRQAFKLTPVGPMPLTSEELHQNGLYKYVPGGAVHPETAHLPEMMVFSDGSDVDIYNWEGVDWVLPWAQISPPPCAAVSHGIYSGTTSQNASPTSAIITYPWRESRDCPNQIFDLADAWRWLEGKEEQPNSDFVPSSTKQWWGMGAYRSNRKLKSPIPELMMLAARSNPETPNEKPNPVLHNQDGREIRKNNLFCPFKSVATPMNVDITMLVDTEFTIKELLCYFPQHYNWGHAADRLVRAGMLPSLVRDMINMTRGLLGEVALKNSVVSSAINVAKRRVLIKRETDEDGDTVTIPEPDNEKVTNYTSEGWTYDIWEKIDYPILALAHGLVDLPTGCDAGPVTALIQWCRENSRYTALISEIPMLLKEAGIKSLIELSDSGCPDKEFPPRYAEAMKKDQNRVRQSLKDKKHGLLEAVDKEMAKKRRVG</sequence>
<dbReference type="Proteomes" id="UP000800039">
    <property type="component" value="Unassembled WGS sequence"/>
</dbReference>
<feature type="region of interest" description="Disordered" evidence="1">
    <location>
        <begin position="124"/>
        <end position="156"/>
    </location>
</feature>
<gene>
    <name evidence="2" type="ORF">K460DRAFT_423099</name>
</gene>
<dbReference type="RefSeq" id="XP_040793168.1">
    <property type="nucleotide sequence ID" value="XM_040938195.1"/>
</dbReference>
<dbReference type="EMBL" id="ML976614">
    <property type="protein sequence ID" value="KAF1850605.1"/>
    <property type="molecule type" value="Genomic_DNA"/>
</dbReference>
<dbReference type="AlphaFoldDB" id="A0A9P4GRV4"/>
<feature type="compositionally biased region" description="Polar residues" evidence="1">
    <location>
        <begin position="1"/>
        <end position="31"/>
    </location>
</feature>
<accession>A0A9P4GRV4</accession>
<evidence type="ECO:0000313" key="3">
    <source>
        <dbReference type="Proteomes" id="UP000800039"/>
    </source>
</evidence>
<organism evidence="2 3">
    <name type="scientific">Cucurbitaria berberidis CBS 394.84</name>
    <dbReference type="NCBI Taxonomy" id="1168544"/>
    <lineage>
        <taxon>Eukaryota</taxon>
        <taxon>Fungi</taxon>
        <taxon>Dikarya</taxon>
        <taxon>Ascomycota</taxon>
        <taxon>Pezizomycotina</taxon>
        <taxon>Dothideomycetes</taxon>
        <taxon>Pleosporomycetidae</taxon>
        <taxon>Pleosporales</taxon>
        <taxon>Pleosporineae</taxon>
        <taxon>Cucurbitariaceae</taxon>
        <taxon>Cucurbitaria</taxon>
    </lineage>
</organism>
<feature type="region of interest" description="Disordered" evidence="1">
    <location>
        <begin position="1"/>
        <end position="36"/>
    </location>
</feature>
<protein>
    <submittedName>
        <fullName evidence="2">Uncharacterized protein</fullName>
    </submittedName>
</protein>